<protein>
    <submittedName>
        <fullName evidence="2">Uncharacterized protein</fullName>
    </submittedName>
</protein>
<feature type="region of interest" description="Disordered" evidence="1">
    <location>
        <begin position="182"/>
        <end position="267"/>
    </location>
</feature>
<feature type="compositionally biased region" description="Pro residues" evidence="1">
    <location>
        <begin position="1"/>
        <end position="16"/>
    </location>
</feature>
<feature type="region of interest" description="Disordered" evidence="1">
    <location>
        <begin position="121"/>
        <end position="143"/>
    </location>
</feature>
<reference evidence="2" key="2">
    <citation type="submission" date="2023-07" db="EMBL/GenBank/DDBJ databases">
        <authorList>
            <consortium name="Lawrence Berkeley National Laboratory"/>
            <person name="Haridas S."/>
            <person name="Hensen N."/>
            <person name="Bonometti L."/>
            <person name="Westerberg I."/>
            <person name="Brannstrom I.O."/>
            <person name="Guillou S."/>
            <person name="Cros-Aarteil S."/>
            <person name="Calhoun S."/>
            <person name="Kuo A."/>
            <person name="Mondo S."/>
            <person name="Pangilinan J."/>
            <person name="Riley R."/>
            <person name="LaButti K."/>
            <person name="Andreopoulos B."/>
            <person name="Lipzen A."/>
            <person name="Chen C."/>
            <person name="Yanf M."/>
            <person name="Daum C."/>
            <person name="Ng V."/>
            <person name="Clum A."/>
            <person name="Steindorff A."/>
            <person name="Ohm R."/>
            <person name="Martin F."/>
            <person name="Silar P."/>
            <person name="Natvig D."/>
            <person name="Lalanne C."/>
            <person name="Gautier V."/>
            <person name="Ament-velasquez S.L."/>
            <person name="Kruys A."/>
            <person name="Hutchinson M.I."/>
            <person name="Powell A.J."/>
            <person name="Barry K."/>
            <person name="Miller A.N."/>
            <person name="Grigoriev I.V."/>
            <person name="Debuchy R."/>
            <person name="Gladieux P."/>
            <person name="Thoren M.H."/>
            <person name="Johannesson H."/>
        </authorList>
    </citation>
    <scope>NUCLEOTIDE SEQUENCE</scope>
    <source>
        <strain evidence="2">FGSC 1904</strain>
    </source>
</reference>
<sequence>MSPPAAPGHGAPPPFSSTPDPTLATATAISNLMPPPPPLLLSKRVTAFLHANLSTYIRTAALTTPAGKLLAHASNGLSASALRRQCAVAASLWGLHHPSGSGYGGDHGHGADDHHVIGSPTGSTASQSTVGTARGGAAGGGLRARPVPGQAVTVQMDNGLVFVIRRLRCGMLFICMGGEEGHGHGHGNGKQPGETEGANGGEAPPTPGHLDPGHHLPLRAGPHRTPTSSSATSARSKREADISGENTPLGTSINTAPTASTSQGSNANAVNNAAASARGPSASSVRAMRRQVEELARWLDERLGTLYVPEEGIGLGFGGSPGVEVR</sequence>
<proteinExistence type="predicted"/>
<comment type="caution">
    <text evidence="2">The sequence shown here is derived from an EMBL/GenBank/DDBJ whole genome shotgun (WGS) entry which is preliminary data.</text>
</comment>
<evidence type="ECO:0000313" key="2">
    <source>
        <dbReference type="EMBL" id="KAK3402205.1"/>
    </source>
</evidence>
<dbReference type="Proteomes" id="UP001281003">
    <property type="component" value="Unassembled WGS sequence"/>
</dbReference>
<evidence type="ECO:0000256" key="1">
    <source>
        <dbReference type="SAM" id="MobiDB-lite"/>
    </source>
</evidence>
<feature type="region of interest" description="Disordered" evidence="1">
    <location>
        <begin position="1"/>
        <end position="30"/>
    </location>
</feature>
<accession>A0AAE0UFS6</accession>
<gene>
    <name evidence="2" type="ORF">B0T20DRAFT_134006</name>
</gene>
<name>A0AAE0UFS6_SORBR</name>
<feature type="compositionally biased region" description="Polar residues" evidence="1">
    <location>
        <begin position="17"/>
        <end position="30"/>
    </location>
</feature>
<dbReference type="EMBL" id="JAUTDP010000002">
    <property type="protein sequence ID" value="KAK3402205.1"/>
    <property type="molecule type" value="Genomic_DNA"/>
</dbReference>
<feature type="compositionally biased region" description="Gly residues" evidence="1">
    <location>
        <begin position="133"/>
        <end position="142"/>
    </location>
</feature>
<dbReference type="AlphaFoldDB" id="A0AAE0UFS6"/>
<feature type="compositionally biased region" description="Low complexity" evidence="1">
    <location>
        <begin position="224"/>
        <end position="234"/>
    </location>
</feature>
<organism evidence="2 3">
    <name type="scientific">Sordaria brevicollis</name>
    <dbReference type="NCBI Taxonomy" id="83679"/>
    <lineage>
        <taxon>Eukaryota</taxon>
        <taxon>Fungi</taxon>
        <taxon>Dikarya</taxon>
        <taxon>Ascomycota</taxon>
        <taxon>Pezizomycotina</taxon>
        <taxon>Sordariomycetes</taxon>
        <taxon>Sordariomycetidae</taxon>
        <taxon>Sordariales</taxon>
        <taxon>Sordariaceae</taxon>
        <taxon>Sordaria</taxon>
    </lineage>
</organism>
<evidence type="ECO:0000313" key="3">
    <source>
        <dbReference type="Proteomes" id="UP001281003"/>
    </source>
</evidence>
<keyword evidence="3" id="KW-1185">Reference proteome</keyword>
<feature type="compositionally biased region" description="Polar residues" evidence="1">
    <location>
        <begin position="244"/>
        <end position="264"/>
    </location>
</feature>
<reference evidence="2" key="1">
    <citation type="journal article" date="2023" name="Mol. Phylogenet. Evol.">
        <title>Genome-scale phylogeny and comparative genomics of the fungal order Sordariales.</title>
        <authorList>
            <person name="Hensen N."/>
            <person name="Bonometti L."/>
            <person name="Westerberg I."/>
            <person name="Brannstrom I.O."/>
            <person name="Guillou S."/>
            <person name="Cros-Aarteil S."/>
            <person name="Calhoun S."/>
            <person name="Haridas S."/>
            <person name="Kuo A."/>
            <person name="Mondo S."/>
            <person name="Pangilinan J."/>
            <person name="Riley R."/>
            <person name="LaButti K."/>
            <person name="Andreopoulos B."/>
            <person name="Lipzen A."/>
            <person name="Chen C."/>
            <person name="Yan M."/>
            <person name="Daum C."/>
            <person name="Ng V."/>
            <person name="Clum A."/>
            <person name="Steindorff A."/>
            <person name="Ohm R.A."/>
            <person name="Martin F."/>
            <person name="Silar P."/>
            <person name="Natvig D.O."/>
            <person name="Lalanne C."/>
            <person name="Gautier V."/>
            <person name="Ament-Velasquez S.L."/>
            <person name="Kruys A."/>
            <person name="Hutchinson M.I."/>
            <person name="Powell A.J."/>
            <person name="Barry K."/>
            <person name="Miller A.N."/>
            <person name="Grigoriev I.V."/>
            <person name="Debuchy R."/>
            <person name="Gladieux P."/>
            <person name="Hiltunen Thoren M."/>
            <person name="Johannesson H."/>
        </authorList>
    </citation>
    <scope>NUCLEOTIDE SEQUENCE</scope>
    <source>
        <strain evidence="2">FGSC 1904</strain>
    </source>
</reference>